<reference evidence="2 3" key="1">
    <citation type="submission" date="2019-12" db="EMBL/GenBank/DDBJ databases">
        <authorList>
            <person name="Alioto T."/>
            <person name="Alioto T."/>
            <person name="Gomez Garrido J."/>
        </authorList>
    </citation>
    <scope>NUCLEOTIDE SEQUENCE [LARGE SCALE GENOMIC DNA]</scope>
</reference>
<dbReference type="Gene3D" id="1.20.1280.50">
    <property type="match status" value="1"/>
</dbReference>
<evidence type="ECO:0000259" key="1">
    <source>
        <dbReference type="PROSITE" id="PS50181"/>
    </source>
</evidence>
<evidence type="ECO:0000313" key="3">
    <source>
        <dbReference type="Proteomes" id="UP000594638"/>
    </source>
</evidence>
<dbReference type="Gramene" id="OE9A034918T2">
    <property type="protein sequence ID" value="OE9A034918C2"/>
    <property type="gene ID" value="OE9A034918"/>
</dbReference>
<dbReference type="InterPro" id="IPR050648">
    <property type="entry name" value="F-box_LRR-repeat"/>
</dbReference>
<dbReference type="SUPFAM" id="SSF81383">
    <property type="entry name" value="F-box domain"/>
    <property type="match status" value="1"/>
</dbReference>
<dbReference type="OrthoDB" id="10044893at2759"/>
<proteinExistence type="predicted"/>
<keyword evidence="3" id="KW-1185">Reference proteome</keyword>
<dbReference type="Gene3D" id="3.80.10.10">
    <property type="entry name" value="Ribonuclease Inhibitor"/>
    <property type="match status" value="1"/>
</dbReference>
<dbReference type="PROSITE" id="PS50181">
    <property type="entry name" value="FBOX"/>
    <property type="match status" value="1"/>
</dbReference>
<gene>
    <name evidence="2" type="ORF">OLEA9_A034918</name>
</gene>
<accession>A0A8S0SVZ0</accession>
<dbReference type="AlphaFoldDB" id="A0A8S0SVZ0"/>
<protein>
    <submittedName>
        <fullName evidence="2">F-box SKIP14-like</fullName>
    </submittedName>
</protein>
<comment type="caution">
    <text evidence="2">The sequence shown here is derived from an EMBL/GenBank/DDBJ whole genome shotgun (WGS) entry which is preliminary data.</text>
</comment>
<evidence type="ECO:0000313" key="2">
    <source>
        <dbReference type="EMBL" id="CAA2996524.1"/>
    </source>
</evidence>
<dbReference type="PANTHER" id="PTHR13382">
    <property type="entry name" value="MITOCHONDRIAL ATP SYNTHASE COUPLING FACTOR B"/>
    <property type="match status" value="1"/>
</dbReference>
<name>A0A8S0SVZ0_OLEEU</name>
<organism evidence="2 3">
    <name type="scientific">Olea europaea subsp. europaea</name>
    <dbReference type="NCBI Taxonomy" id="158383"/>
    <lineage>
        <taxon>Eukaryota</taxon>
        <taxon>Viridiplantae</taxon>
        <taxon>Streptophyta</taxon>
        <taxon>Embryophyta</taxon>
        <taxon>Tracheophyta</taxon>
        <taxon>Spermatophyta</taxon>
        <taxon>Magnoliopsida</taxon>
        <taxon>eudicotyledons</taxon>
        <taxon>Gunneridae</taxon>
        <taxon>Pentapetalae</taxon>
        <taxon>asterids</taxon>
        <taxon>lamiids</taxon>
        <taxon>Lamiales</taxon>
        <taxon>Oleaceae</taxon>
        <taxon>Oleeae</taxon>
        <taxon>Olea</taxon>
    </lineage>
</organism>
<dbReference type="Proteomes" id="UP000594638">
    <property type="component" value="Unassembled WGS sequence"/>
</dbReference>
<dbReference type="PANTHER" id="PTHR13382:SF22">
    <property type="entry name" value="F-BOX PROTEIN SKIP14"/>
    <property type="match status" value="1"/>
</dbReference>
<dbReference type="GO" id="GO:0005737">
    <property type="term" value="C:cytoplasm"/>
    <property type="evidence" value="ECO:0007669"/>
    <property type="project" value="TreeGrafter"/>
</dbReference>
<feature type="domain" description="F-box" evidence="1">
    <location>
        <begin position="295"/>
        <end position="342"/>
    </location>
</feature>
<dbReference type="InterPro" id="IPR001810">
    <property type="entry name" value="F-box_dom"/>
</dbReference>
<dbReference type="EMBL" id="CACTIH010005527">
    <property type="protein sequence ID" value="CAA2996524.1"/>
    <property type="molecule type" value="Genomic_DNA"/>
</dbReference>
<dbReference type="SUPFAM" id="SSF52047">
    <property type="entry name" value="RNI-like"/>
    <property type="match status" value="1"/>
</dbReference>
<dbReference type="InterPro" id="IPR036047">
    <property type="entry name" value="F-box-like_dom_sf"/>
</dbReference>
<dbReference type="InterPro" id="IPR032675">
    <property type="entry name" value="LRR_dom_sf"/>
</dbReference>
<sequence>MALNYSQRPIIPAHISEDNLVSPMRILNGYLAEDVPDKNGEGYSKACCTCQGEAEEWNFNCGGDRVDLCSSTESTAKDIVDLLPSDPFGMDIETTFTAITGWLEDLEFDYQGYMRNNNNEDYGLFAGWNLIWNNAFSNNAQFDEKLNVGTQYFPSNLQVYEKPDESIHTFTDSIQFDEKLNAGNQAHVYREEREMGGALSQYELEFLLAHNMRDIEGHSNEGASSSSELQFGGEVEGAVANLCRDGREMGGALAQYELGFLLAHNMRDIVGLSSEGARSSSELQFGGVVDCAVNCVKDEGTPHEALTFAFSYLGVKDLLSVQRVCKSFCSTVKGDPLLWMSIHIDRPLNERVTDDVLVQLVSRAQGNLQCLSLVECPRITDDGLRRILAANPRLTKLSVPGCTRLTIEGILNNLKAYNSNIAVPGIKSLRIGGIYGVTYEHFEELRLLLGYDSHKLENNHRPHFYSRGSFYLPCDDDRAIDIETCPRCEKLRLVYDCPAAGCQVKDQATKACRACTLCIVRCAQCGRCINDMEYEETFCLELLCSDCFKQLNKYQDGLDEKVDTPKDGALHEPNFCLHGFQVNCFWCCSEPTSV</sequence>
<dbReference type="Pfam" id="PF12937">
    <property type="entry name" value="F-box-like"/>
    <property type="match status" value="1"/>
</dbReference>